<dbReference type="SMART" id="SM00220">
    <property type="entry name" value="S_TKc"/>
    <property type="match status" value="1"/>
</dbReference>
<evidence type="ECO:0000256" key="6">
    <source>
        <dbReference type="PROSITE-ProRule" id="PRU10141"/>
    </source>
</evidence>
<feature type="binding site" evidence="6">
    <location>
        <position position="43"/>
    </location>
    <ligand>
        <name>ATP</name>
        <dbReference type="ChEBI" id="CHEBI:30616"/>
    </ligand>
</feature>
<dbReference type="InterPro" id="IPR008271">
    <property type="entry name" value="Ser/Thr_kinase_AS"/>
</dbReference>
<dbReference type="GO" id="GO:0004674">
    <property type="term" value="F:protein serine/threonine kinase activity"/>
    <property type="evidence" value="ECO:0007669"/>
    <property type="project" value="UniProtKB-KW"/>
</dbReference>
<dbReference type="InterPro" id="IPR000719">
    <property type="entry name" value="Prot_kinase_dom"/>
</dbReference>
<dbReference type="PROSITE" id="PS50011">
    <property type="entry name" value="PROTEIN_KINASE_DOM"/>
    <property type="match status" value="1"/>
</dbReference>
<evidence type="ECO:0000256" key="2">
    <source>
        <dbReference type="ARBA" id="ARBA00022679"/>
    </source>
</evidence>
<evidence type="ECO:0000256" key="1">
    <source>
        <dbReference type="ARBA" id="ARBA00022527"/>
    </source>
</evidence>
<comment type="caution">
    <text evidence="8">The sequence shown here is derived from an EMBL/GenBank/DDBJ whole genome shotgun (WGS) entry which is preliminary data.</text>
</comment>
<dbReference type="PROSITE" id="PS00107">
    <property type="entry name" value="PROTEIN_KINASE_ATP"/>
    <property type="match status" value="1"/>
</dbReference>
<evidence type="ECO:0000313" key="8">
    <source>
        <dbReference type="EMBL" id="HGY09755.1"/>
    </source>
</evidence>
<keyword evidence="2" id="KW-0808">Transferase</keyword>
<keyword evidence="1 8" id="KW-0723">Serine/threonine-protein kinase</keyword>
<organism evidence="8">
    <name type="scientific">Oceanithermus profundus</name>
    <dbReference type="NCBI Taxonomy" id="187137"/>
    <lineage>
        <taxon>Bacteria</taxon>
        <taxon>Thermotogati</taxon>
        <taxon>Deinococcota</taxon>
        <taxon>Deinococci</taxon>
        <taxon>Thermales</taxon>
        <taxon>Thermaceae</taxon>
        <taxon>Oceanithermus</taxon>
    </lineage>
</organism>
<dbReference type="InterPro" id="IPR030616">
    <property type="entry name" value="Aur-like"/>
</dbReference>
<evidence type="ECO:0000256" key="4">
    <source>
        <dbReference type="ARBA" id="ARBA00022777"/>
    </source>
</evidence>
<dbReference type="InterPro" id="IPR011009">
    <property type="entry name" value="Kinase-like_dom_sf"/>
</dbReference>
<dbReference type="GO" id="GO:0005524">
    <property type="term" value="F:ATP binding"/>
    <property type="evidence" value="ECO:0007669"/>
    <property type="project" value="UniProtKB-UniRule"/>
</dbReference>
<dbReference type="PROSITE" id="PS00108">
    <property type="entry name" value="PROTEIN_KINASE_ST"/>
    <property type="match status" value="1"/>
</dbReference>
<sequence>MNLRRLRREDFKLELLLGLGKTAQVYLARAPDGTEVALKIPRKEVREDERLAQMFAQEVRLSMGLKHPHLLRGLAGKPFGEGSFVALEYMPGGTLENRVRQGALPLLEALAYLGQLVEALIYLHGRGIVHQDIKPANVFMHGKVAKLGDFGVARTQDNPNPFERAGSPFYMAPEIFRGHAATPASDAYSLGVLAYELLTGKRPFYGDSYEALMAAHLTKAPPRLPDNPNLHPKLVQRIQGLLEKNPANRTTLERLQRSLGGYYTVEVAPKESKRKARGFRFLEWLQRRKKR</sequence>
<keyword evidence="4 8" id="KW-0418">Kinase</keyword>
<dbReference type="AlphaFoldDB" id="A0A7C4Z651"/>
<dbReference type="Proteomes" id="UP000885759">
    <property type="component" value="Unassembled WGS sequence"/>
</dbReference>
<name>A0A7C4Z651_9DEIN</name>
<gene>
    <name evidence="8" type="ORF">ENK37_06865</name>
</gene>
<evidence type="ECO:0000256" key="5">
    <source>
        <dbReference type="ARBA" id="ARBA00022840"/>
    </source>
</evidence>
<keyword evidence="5 6" id="KW-0067">ATP-binding</keyword>
<proteinExistence type="predicted"/>
<dbReference type="InterPro" id="IPR017441">
    <property type="entry name" value="Protein_kinase_ATP_BS"/>
</dbReference>
<dbReference type="Pfam" id="PF00069">
    <property type="entry name" value="Pkinase"/>
    <property type="match status" value="1"/>
</dbReference>
<protein>
    <submittedName>
        <fullName evidence="8">Serine/threonine protein kinase</fullName>
    </submittedName>
</protein>
<dbReference type="PANTHER" id="PTHR24350">
    <property type="entry name" value="SERINE/THREONINE-PROTEIN KINASE IAL-RELATED"/>
    <property type="match status" value="1"/>
</dbReference>
<feature type="domain" description="Protein kinase" evidence="7">
    <location>
        <begin position="11"/>
        <end position="263"/>
    </location>
</feature>
<keyword evidence="3 6" id="KW-0547">Nucleotide-binding</keyword>
<accession>A0A7C4Z651</accession>
<evidence type="ECO:0000256" key="3">
    <source>
        <dbReference type="ARBA" id="ARBA00022741"/>
    </source>
</evidence>
<dbReference type="Gene3D" id="1.10.510.10">
    <property type="entry name" value="Transferase(Phosphotransferase) domain 1"/>
    <property type="match status" value="1"/>
</dbReference>
<dbReference type="CDD" id="cd14014">
    <property type="entry name" value="STKc_PknB_like"/>
    <property type="match status" value="1"/>
</dbReference>
<dbReference type="EMBL" id="DRPZ01000183">
    <property type="protein sequence ID" value="HGY09755.1"/>
    <property type="molecule type" value="Genomic_DNA"/>
</dbReference>
<reference evidence="8" key="1">
    <citation type="journal article" date="2020" name="mSystems">
        <title>Genome- and Community-Level Interaction Insights into Carbon Utilization and Element Cycling Functions of Hydrothermarchaeota in Hydrothermal Sediment.</title>
        <authorList>
            <person name="Zhou Z."/>
            <person name="Liu Y."/>
            <person name="Xu W."/>
            <person name="Pan J."/>
            <person name="Luo Z.H."/>
            <person name="Li M."/>
        </authorList>
    </citation>
    <scope>NUCLEOTIDE SEQUENCE [LARGE SCALE GENOMIC DNA]</scope>
    <source>
        <strain evidence="8">HyVt-570</strain>
    </source>
</reference>
<evidence type="ECO:0000259" key="7">
    <source>
        <dbReference type="PROSITE" id="PS50011"/>
    </source>
</evidence>
<dbReference type="SUPFAM" id="SSF56112">
    <property type="entry name" value="Protein kinase-like (PK-like)"/>
    <property type="match status" value="1"/>
</dbReference>